<keyword evidence="3" id="KW-1185">Reference proteome</keyword>
<evidence type="ECO:0000256" key="1">
    <source>
        <dbReference type="SAM" id="MobiDB-lite"/>
    </source>
</evidence>
<accession>A0A9Q8QBE6</accession>
<gene>
    <name evidence="2" type="ORF">JDV02_002617</name>
</gene>
<sequence length="289" mass="33079">MEPPGLADVAIIINDAHQLRNGVVSQPLAVGGLYYARQIMPIDLSDMPAQPQVGKRRSDWASSATGCSTSFDNFDDRTVYSMSTAPPRRGPVGQYQYQQRPDIPVPAYAWPQSWPELDAAAPEPGGDMILMGLPCEFHNFSDCFIEYAFDQVEQWIQHIADDHLGHRFPRESRCWFCDAKFVAATNHRTEKSYVFRERMLHIAEHLEKGVTAASIRPDFPLLDHLWEYRIIDRATFQWAKGQSEPIPMPRDMTFSPPEAAPPRGETYLEERRARHHHKRSTHHKTRGTK</sequence>
<reference evidence="2" key="1">
    <citation type="submission" date="2021-11" db="EMBL/GenBank/DDBJ databases">
        <title>Purpureocillium_takamizusanense_genome.</title>
        <authorList>
            <person name="Nguyen N.-H."/>
        </authorList>
    </citation>
    <scope>NUCLEOTIDE SEQUENCE</scope>
    <source>
        <strain evidence="2">PT3</strain>
    </source>
</reference>
<evidence type="ECO:0000313" key="2">
    <source>
        <dbReference type="EMBL" id="UNI16151.1"/>
    </source>
</evidence>
<proteinExistence type="predicted"/>
<dbReference type="OrthoDB" id="409136at2759"/>
<organism evidence="2 3">
    <name type="scientific">Purpureocillium takamizusanense</name>
    <dbReference type="NCBI Taxonomy" id="2060973"/>
    <lineage>
        <taxon>Eukaryota</taxon>
        <taxon>Fungi</taxon>
        <taxon>Dikarya</taxon>
        <taxon>Ascomycota</taxon>
        <taxon>Pezizomycotina</taxon>
        <taxon>Sordariomycetes</taxon>
        <taxon>Hypocreomycetidae</taxon>
        <taxon>Hypocreales</taxon>
        <taxon>Ophiocordycipitaceae</taxon>
        <taxon>Purpureocillium</taxon>
    </lineage>
</organism>
<dbReference type="Proteomes" id="UP000829364">
    <property type="component" value="Chromosome 2"/>
</dbReference>
<dbReference type="RefSeq" id="XP_047839632.1">
    <property type="nucleotide sequence ID" value="XM_047983660.1"/>
</dbReference>
<dbReference type="EMBL" id="CP086355">
    <property type="protein sequence ID" value="UNI16151.1"/>
    <property type="molecule type" value="Genomic_DNA"/>
</dbReference>
<dbReference type="GeneID" id="72064578"/>
<dbReference type="AlphaFoldDB" id="A0A9Q8QBE6"/>
<protein>
    <submittedName>
        <fullName evidence="2">Uncharacterized protein</fullName>
    </submittedName>
</protein>
<dbReference type="KEGG" id="ptkz:JDV02_002617"/>
<feature type="region of interest" description="Disordered" evidence="1">
    <location>
        <begin position="246"/>
        <end position="289"/>
    </location>
</feature>
<feature type="compositionally biased region" description="Basic residues" evidence="1">
    <location>
        <begin position="273"/>
        <end position="289"/>
    </location>
</feature>
<name>A0A9Q8QBE6_9HYPO</name>
<evidence type="ECO:0000313" key="3">
    <source>
        <dbReference type="Proteomes" id="UP000829364"/>
    </source>
</evidence>